<organism evidence="3 4">
    <name type="scientific">Faecalibacterium prausnitzii</name>
    <dbReference type="NCBI Taxonomy" id="853"/>
    <lineage>
        <taxon>Bacteria</taxon>
        <taxon>Bacillati</taxon>
        <taxon>Bacillota</taxon>
        <taxon>Clostridia</taxon>
        <taxon>Eubacteriales</taxon>
        <taxon>Oscillospiraceae</taxon>
        <taxon>Faecalibacterium</taxon>
    </lineage>
</organism>
<sequence length="340" mass="36149">MKKTNVIAVIALAVSAAVLAGCTPRSAMSTLSAASDSETAEVFSLTKVLDLGTNYLVSLDYENAILQYIDIIQHDPQNKAAYAGLYVAYAANGETDKAGEVFSKAQEVFEDEAEFIPEFLKDADLVYKNGGGNSPYQVLSNYYWDDINSIFAKDISDAWRTAEPGNAEAYALLGAYYAAQDNDAEIEKLLSDAEENGIDLNMLNSEIKTNSDGTYTLTLQIDGFMEEKEKEASSIKVQLNSNDNAKTATQKVAEKAADSAASKVVEDSGLTGEAASIANSMAQEALRKGLGSLGSSQSAGSSSSIAASSNEPAQPDDSDGGFDWSELESEFQAIKDDLAS</sequence>
<dbReference type="InterPro" id="IPR011990">
    <property type="entry name" value="TPR-like_helical_dom_sf"/>
</dbReference>
<dbReference type="PROSITE" id="PS51257">
    <property type="entry name" value="PROKAR_LIPOPROTEIN"/>
    <property type="match status" value="1"/>
</dbReference>
<evidence type="ECO:0000256" key="1">
    <source>
        <dbReference type="SAM" id="MobiDB-lite"/>
    </source>
</evidence>
<keyword evidence="2" id="KW-0732">Signal</keyword>
<name>A0A564TF14_9FIRM</name>
<evidence type="ECO:0000256" key="2">
    <source>
        <dbReference type="SAM" id="SignalP"/>
    </source>
</evidence>
<evidence type="ECO:0000313" key="3">
    <source>
        <dbReference type="EMBL" id="VUX05772.1"/>
    </source>
</evidence>
<dbReference type="RefSeq" id="WP_158398648.1">
    <property type="nucleotide sequence ID" value="NZ_CABHMY010000094.1"/>
</dbReference>
<accession>A0A564TF14</accession>
<feature type="region of interest" description="Disordered" evidence="1">
    <location>
        <begin position="289"/>
        <end position="327"/>
    </location>
</feature>
<reference evidence="3 4" key="1">
    <citation type="submission" date="2019-07" db="EMBL/GenBank/DDBJ databases">
        <authorList>
            <person name="Hibberd C M."/>
            <person name="Gehrig L. J."/>
            <person name="Chang H.-W."/>
            <person name="Venkatesh S."/>
        </authorList>
    </citation>
    <scope>NUCLEOTIDE SEQUENCE [LARGE SCALE GENOMIC DNA]</scope>
    <source>
        <strain evidence="3">Faecalibacterium_prausnitzii_JG_BgPS064</strain>
    </source>
</reference>
<dbReference type="SUPFAM" id="SSF48452">
    <property type="entry name" value="TPR-like"/>
    <property type="match status" value="1"/>
</dbReference>
<dbReference type="Proteomes" id="UP000406184">
    <property type="component" value="Unassembled WGS sequence"/>
</dbReference>
<gene>
    <name evidence="3" type="ORF">FPPS064S07_02707</name>
</gene>
<evidence type="ECO:0000313" key="4">
    <source>
        <dbReference type="Proteomes" id="UP000406184"/>
    </source>
</evidence>
<dbReference type="Gene3D" id="1.25.40.10">
    <property type="entry name" value="Tetratricopeptide repeat domain"/>
    <property type="match status" value="1"/>
</dbReference>
<proteinExistence type="predicted"/>
<feature type="chain" id="PRO_5039627160" evidence="2">
    <location>
        <begin position="21"/>
        <end position="340"/>
    </location>
</feature>
<dbReference type="EMBL" id="CABHMY010000094">
    <property type="protein sequence ID" value="VUX05772.1"/>
    <property type="molecule type" value="Genomic_DNA"/>
</dbReference>
<feature type="compositionally biased region" description="Low complexity" evidence="1">
    <location>
        <begin position="289"/>
        <end position="309"/>
    </location>
</feature>
<dbReference type="AlphaFoldDB" id="A0A564TF14"/>
<protein>
    <submittedName>
        <fullName evidence="3">Type_IV_pilW: type IV pilus biogenesis/stability protein PilW</fullName>
    </submittedName>
</protein>
<feature type="signal peptide" evidence="2">
    <location>
        <begin position="1"/>
        <end position="20"/>
    </location>
</feature>
<feature type="compositionally biased region" description="Acidic residues" evidence="1">
    <location>
        <begin position="314"/>
        <end position="327"/>
    </location>
</feature>
<keyword evidence="4" id="KW-1185">Reference proteome</keyword>